<gene>
    <name evidence="1" type="ORF">BN159_p123</name>
</gene>
<reference evidence="1 2" key="1">
    <citation type="journal article" date="2012" name="J. Bacteriol.">
        <title>Genome sequence of the bacterium Streptomyces davawensis JCM 4913 and heterologous production of the unique antibiotic roseoflavin.</title>
        <authorList>
            <person name="Jankowitsch F."/>
            <person name="Schwarz J."/>
            <person name="Ruckert C."/>
            <person name="Gust B."/>
            <person name="Szczepanowski R."/>
            <person name="Blom J."/>
            <person name="Pelzer S."/>
            <person name="Kalinowski J."/>
            <person name="Mack M."/>
        </authorList>
    </citation>
    <scope>NUCLEOTIDE SEQUENCE [LARGE SCALE GENOMIC DNA]</scope>
    <source>
        <strain evidence="2">DSM 101723 / JCM 4913 / KCC S-0913 / 768</strain>
        <plasmid evidence="1 2">pSDA1</plasmid>
    </source>
</reference>
<dbReference type="PATRIC" id="fig|1214101.3.peg.8694"/>
<keyword evidence="1" id="KW-0614">Plasmid</keyword>
<protein>
    <submittedName>
        <fullName evidence="1">Uncharacterized protein</fullName>
    </submittedName>
</protein>
<organism evidence="2">
    <name type="scientific">Streptomyces davaonensis (strain DSM 101723 / JCM 4913 / KCC S-0913 / 768)</name>
    <dbReference type="NCBI Taxonomy" id="1214101"/>
    <lineage>
        <taxon>Bacteria</taxon>
        <taxon>Bacillati</taxon>
        <taxon>Actinomycetota</taxon>
        <taxon>Actinomycetes</taxon>
        <taxon>Kitasatosporales</taxon>
        <taxon>Streptomycetaceae</taxon>
        <taxon>Streptomyces</taxon>
    </lineage>
</organism>
<dbReference type="EMBL" id="HE971710">
    <property type="protein sequence ID" value="CCK32992.1"/>
    <property type="molecule type" value="Genomic_DNA"/>
</dbReference>
<dbReference type="KEGG" id="sdv:BN159_p123"/>
<keyword evidence="2" id="KW-1185">Reference proteome</keyword>
<dbReference type="Proteomes" id="UP000008043">
    <property type="component" value="Plasmid pSDA1"/>
</dbReference>
<dbReference type="RefSeq" id="WP_015449531.1">
    <property type="nucleotide sequence ID" value="NC_020545.1"/>
</dbReference>
<proteinExistence type="predicted"/>
<sequence length="53" mass="5951">MPDTRPLEIPADLARCHPNEMTEWLAGIEDDETVTDADVDRARQAVHHALVID</sequence>
<dbReference type="HOGENOM" id="CLU_3066544_0_0_11"/>
<name>K4RGR3_STRDJ</name>
<accession>K4RGR3</accession>
<dbReference type="AlphaFoldDB" id="K4RGR3"/>
<evidence type="ECO:0000313" key="2">
    <source>
        <dbReference type="Proteomes" id="UP000008043"/>
    </source>
</evidence>
<geneLocation type="plasmid" evidence="1 2">
    <name>pSDA1</name>
</geneLocation>
<evidence type="ECO:0000313" key="1">
    <source>
        <dbReference type="EMBL" id="CCK32992.1"/>
    </source>
</evidence>